<proteinExistence type="predicted"/>
<evidence type="ECO:0000313" key="1">
    <source>
        <dbReference type="Proteomes" id="UP000694865"/>
    </source>
</evidence>
<dbReference type="Proteomes" id="UP000694865">
    <property type="component" value="Unplaced"/>
</dbReference>
<name>A0ABM0GXB9_SACKO</name>
<dbReference type="GeneID" id="100368201"/>
<keyword evidence="1" id="KW-1185">Reference proteome</keyword>
<reference evidence="2" key="1">
    <citation type="submission" date="2025-08" db="UniProtKB">
        <authorList>
            <consortium name="RefSeq"/>
        </authorList>
    </citation>
    <scope>IDENTIFICATION</scope>
    <source>
        <tissue evidence="2">Testes</tissue>
    </source>
</reference>
<accession>A0ABM0GXB9</accession>
<protein>
    <submittedName>
        <fullName evidence="2">Uncharacterized protein LOC100368201</fullName>
    </submittedName>
</protein>
<sequence length="136" mass="15661">MWKLLYSQSAGNAMCLSKQTVDELKMTVHSFVEVSKYLLNHGVDFILSERFRQDPLQAHFSKHRHRGGGANNHPTVMAFGYQENVIRLQKSYHMQCITGNTGRHKRRPLQHIVDDTPPLLFPNRSVSISVFENNVK</sequence>
<evidence type="ECO:0000313" key="2">
    <source>
        <dbReference type="RefSeq" id="XP_002739414.1"/>
    </source>
</evidence>
<gene>
    <name evidence="2" type="primary">LOC100368201</name>
</gene>
<organism evidence="1 2">
    <name type="scientific">Saccoglossus kowalevskii</name>
    <name type="common">Acorn worm</name>
    <dbReference type="NCBI Taxonomy" id="10224"/>
    <lineage>
        <taxon>Eukaryota</taxon>
        <taxon>Metazoa</taxon>
        <taxon>Hemichordata</taxon>
        <taxon>Enteropneusta</taxon>
        <taxon>Harrimaniidae</taxon>
        <taxon>Saccoglossus</taxon>
    </lineage>
</organism>
<dbReference type="RefSeq" id="XP_002739414.1">
    <property type="nucleotide sequence ID" value="XM_002739368.2"/>
</dbReference>